<dbReference type="RefSeq" id="WP_288183197.1">
    <property type="nucleotide sequence ID" value="NZ_LT608335.1"/>
</dbReference>
<evidence type="ECO:0000259" key="2">
    <source>
        <dbReference type="Pfam" id="PF01206"/>
    </source>
</evidence>
<dbReference type="CDD" id="cd00291">
    <property type="entry name" value="SirA_YedF_YeeD"/>
    <property type="match status" value="1"/>
</dbReference>
<dbReference type="PANTHER" id="PTHR33279">
    <property type="entry name" value="SULFUR CARRIER PROTEIN YEDF-RELATED"/>
    <property type="match status" value="1"/>
</dbReference>
<accession>A0A212LMA3</accession>
<dbReference type="Gene3D" id="3.30.110.40">
    <property type="entry name" value="TusA-like domain"/>
    <property type="match status" value="1"/>
</dbReference>
<dbReference type="EMBL" id="FMJE01000002">
    <property type="protein sequence ID" value="SCM78654.1"/>
    <property type="molecule type" value="Genomic_DNA"/>
</dbReference>
<gene>
    <name evidence="3" type="ORF">KL86SPO_20172</name>
</gene>
<sequence length="80" mass="8643">MGKADAFVDITDVVCPMTFVKVKVALEELGDGQLLAIKMNEGEPIGNVPRSLKEEGHKVQRVDKNGDATYTVIVEKGGLE</sequence>
<evidence type="ECO:0000256" key="1">
    <source>
        <dbReference type="ARBA" id="ARBA00008984"/>
    </source>
</evidence>
<dbReference type="PANTHER" id="PTHR33279:SF19">
    <property type="entry name" value="SSL1707 PROTEIN"/>
    <property type="match status" value="1"/>
</dbReference>
<dbReference type="SUPFAM" id="SSF64307">
    <property type="entry name" value="SirA-like"/>
    <property type="match status" value="1"/>
</dbReference>
<dbReference type="AlphaFoldDB" id="A0A212LMA3"/>
<dbReference type="InterPro" id="IPR001455">
    <property type="entry name" value="TusA-like"/>
</dbReference>
<name>A0A212LMA3_9FIRM</name>
<evidence type="ECO:0000313" key="3">
    <source>
        <dbReference type="EMBL" id="SCM78654.1"/>
    </source>
</evidence>
<dbReference type="Pfam" id="PF01206">
    <property type="entry name" value="TusA"/>
    <property type="match status" value="1"/>
</dbReference>
<dbReference type="InterPro" id="IPR036868">
    <property type="entry name" value="TusA-like_sf"/>
</dbReference>
<protein>
    <submittedName>
        <fullName evidence="3">Putative redox protein, regulator of disulfide bond formation</fullName>
    </submittedName>
</protein>
<organism evidence="3">
    <name type="scientific">uncultured Sporomusa sp</name>
    <dbReference type="NCBI Taxonomy" id="307249"/>
    <lineage>
        <taxon>Bacteria</taxon>
        <taxon>Bacillati</taxon>
        <taxon>Bacillota</taxon>
        <taxon>Negativicutes</taxon>
        <taxon>Selenomonadales</taxon>
        <taxon>Sporomusaceae</taxon>
        <taxon>Sporomusa</taxon>
        <taxon>environmental samples</taxon>
    </lineage>
</organism>
<feature type="domain" description="UPF0033" evidence="2">
    <location>
        <begin position="8"/>
        <end position="76"/>
    </location>
</feature>
<proteinExistence type="inferred from homology"/>
<comment type="similarity">
    <text evidence="1">Belongs to the sulfur carrier protein TusA family.</text>
</comment>
<reference evidence="3" key="1">
    <citation type="submission" date="2016-08" db="EMBL/GenBank/DDBJ databases">
        <authorList>
            <person name="Seilhamer J.J."/>
        </authorList>
    </citation>
    <scope>NUCLEOTIDE SEQUENCE</scope>
    <source>
        <strain evidence="3">86</strain>
    </source>
</reference>